<dbReference type="GO" id="GO:0046872">
    <property type="term" value="F:metal ion binding"/>
    <property type="evidence" value="ECO:0007669"/>
    <property type="project" value="UniProtKB-KW"/>
</dbReference>
<dbReference type="InterPro" id="IPR038492">
    <property type="entry name" value="GBBH-like_N_sf"/>
</dbReference>
<protein>
    <submittedName>
        <fullName evidence="4">DUF971 domain-containing protein</fullName>
    </submittedName>
</protein>
<sequence>MQAVKPELKVDVQSQAIDFIWPDYQAHFSYQRLREICPCAFCRSKRIKNIALTHDQHVFVTELNHQGYGIQICFSDGHDKGIFPWEYLKNIP</sequence>
<evidence type="ECO:0000313" key="4">
    <source>
        <dbReference type="EMBL" id="QIC67283.1"/>
    </source>
</evidence>
<evidence type="ECO:0000259" key="3">
    <source>
        <dbReference type="Pfam" id="PF06155"/>
    </source>
</evidence>
<proteinExistence type="predicted"/>
<gene>
    <name evidence="4" type="ORF">FSC10_07835</name>
</gene>
<evidence type="ECO:0000313" key="5">
    <source>
        <dbReference type="Proteomes" id="UP000503505"/>
    </source>
</evidence>
<evidence type="ECO:0000256" key="1">
    <source>
        <dbReference type="ARBA" id="ARBA00022723"/>
    </source>
</evidence>
<dbReference type="InterPro" id="IPR010376">
    <property type="entry name" value="GBBH-like_N"/>
</dbReference>
<keyword evidence="2" id="KW-0408">Iron</keyword>
<dbReference type="EMBL" id="CP044463">
    <property type="protein sequence ID" value="QIC67283.1"/>
    <property type="molecule type" value="Genomic_DNA"/>
</dbReference>
<keyword evidence="1" id="KW-0479">Metal-binding</keyword>
<dbReference type="Pfam" id="PF06155">
    <property type="entry name" value="GBBH-like_N"/>
    <property type="match status" value="1"/>
</dbReference>
<dbReference type="Gene3D" id="3.30.2020.30">
    <property type="match status" value="1"/>
</dbReference>
<name>A0AAE6WVI2_9GAMM</name>
<dbReference type="RefSeq" id="WP_163171363.1">
    <property type="nucleotide sequence ID" value="NZ_CP044463.1"/>
</dbReference>
<reference evidence="4 5" key="1">
    <citation type="submission" date="2019-09" db="EMBL/GenBank/DDBJ databases">
        <title>Non-baumannii Acinetobacter spp. carrying blaNDM-1 isolated in China.</title>
        <authorList>
            <person name="Cui C."/>
            <person name="Chen C."/>
            <person name="Sun J."/>
            <person name="Liu Y."/>
        </authorList>
    </citation>
    <scope>NUCLEOTIDE SEQUENCE [LARGE SCALE GENOMIC DNA]</scope>
    <source>
        <strain evidence="4 5">HZE23-1</strain>
    </source>
</reference>
<evidence type="ECO:0000256" key="2">
    <source>
        <dbReference type="ARBA" id="ARBA00023004"/>
    </source>
</evidence>
<dbReference type="Proteomes" id="UP000503505">
    <property type="component" value="Chromosome"/>
</dbReference>
<dbReference type="AlphaFoldDB" id="A0AAE6WVI2"/>
<organism evidence="4 5">
    <name type="scientific">Acinetobacter schindleri</name>
    <dbReference type="NCBI Taxonomy" id="108981"/>
    <lineage>
        <taxon>Bacteria</taxon>
        <taxon>Pseudomonadati</taxon>
        <taxon>Pseudomonadota</taxon>
        <taxon>Gammaproteobacteria</taxon>
        <taxon>Moraxellales</taxon>
        <taxon>Moraxellaceae</taxon>
        <taxon>Acinetobacter</taxon>
    </lineage>
</organism>
<dbReference type="PANTHER" id="PTHR35303">
    <property type="entry name" value="OS02G0197800 PROTEIN"/>
    <property type="match status" value="1"/>
</dbReference>
<feature type="domain" description="Gamma-butyrobetaine hydroxylase-like N-terminal" evidence="3">
    <location>
        <begin position="10"/>
        <end position="88"/>
    </location>
</feature>
<accession>A0AAE6WVI2</accession>